<dbReference type="EMBL" id="WBOA01000002">
    <property type="protein sequence ID" value="KAB1950700.1"/>
    <property type="molecule type" value="Genomic_DNA"/>
</dbReference>
<dbReference type="SUPFAM" id="SSF52728">
    <property type="entry name" value="PTS IIb component"/>
    <property type="match status" value="1"/>
</dbReference>
<proteinExistence type="predicted"/>
<keyword evidence="3" id="KW-0963">Cytoplasm</keyword>
<comment type="subcellular location">
    <subcellularLocation>
        <location evidence="1">Cytoplasm</location>
    </subcellularLocation>
</comment>
<gene>
    <name evidence="11" type="primary">levE</name>
    <name evidence="10" type="ORF">F8244_06995</name>
    <name evidence="11" type="ORF">FIPPAONL_00433</name>
    <name evidence="9" type="ORF">LJCM1025_11590</name>
</gene>
<keyword evidence="13" id="KW-1185">Reference proteome</keyword>
<dbReference type="GO" id="GO:0016301">
    <property type="term" value="F:kinase activity"/>
    <property type="evidence" value="ECO:0007669"/>
    <property type="project" value="UniProtKB-KW"/>
</dbReference>
<feature type="domain" description="PTS EIIB type-4" evidence="8">
    <location>
        <begin position="1"/>
        <end position="162"/>
    </location>
</feature>
<dbReference type="AlphaFoldDB" id="A0A133PGD0"/>
<dbReference type="Proteomes" id="UP000316012">
    <property type="component" value="Unassembled WGS sequence"/>
</dbReference>
<keyword evidence="4 10" id="KW-0762">Sugar transport</keyword>
<keyword evidence="6" id="KW-0598">Phosphotransferase system</keyword>
<dbReference type="eggNOG" id="COG3444">
    <property type="taxonomic scope" value="Bacteria"/>
</dbReference>
<keyword evidence="7" id="KW-0418">Kinase</keyword>
<name>A0A133PGD0_LACGS</name>
<dbReference type="InterPro" id="IPR036667">
    <property type="entry name" value="PTS_IIB_sorbose-sp_sf"/>
</dbReference>
<reference evidence="11 13" key="2">
    <citation type="submission" date="2019-04" db="EMBL/GenBank/DDBJ databases">
        <title>Lactobacillus gasseri 7171 assembly.</title>
        <authorList>
            <person name="Joris B.R."/>
            <person name="Giguere D."/>
        </authorList>
    </citation>
    <scope>NUCLEOTIDE SEQUENCE [LARGE SCALE GENOMIC DNA]</scope>
    <source>
        <strain evidence="11 13">7171</strain>
    </source>
</reference>
<evidence type="ECO:0000313" key="10">
    <source>
        <dbReference type="EMBL" id="KAB1950700.1"/>
    </source>
</evidence>
<reference evidence="9 12" key="1">
    <citation type="journal article" date="2018" name="Int. J. Syst. Evol. Microbiol.">
        <title>Lactobacillus paragasseri sp. nov., a sister taxon of Lactobacillus gasseri, based on whole-genome sequence analyses.</title>
        <authorList>
            <person name="Tanizawa Y."/>
            <person name="Tada I."/>
            <person name="Kobayashi H."/>
            <person name="Endo A."/>
            <person name="Maeno S."/>
            <person name="Toyoda A."/>
            <person name="Arita M."/>
            <person name="Nakamura Y."/>
            <person name="Sakamoto M."/>
            <person name="Ohkuma M."/>
            <person name="Tohno M."/>
        </authorList>
    </citation>
    <scope>NUCLEOTIDE SEQUENCE [LARGE SCALE GENOMIC DNA]</scope>
    <source>
        <strain evidence="9 12">JCM 1025</strain>
    </source>
</reference>
<dbReference type="Pfam" id="PF03830">
    <property type="entry name" value="PTSIIB_sorb"/>
    <property type="match status" value="1"/>
</dbReference>
<evidence type="ECO:0000259" key="8">
    <source>
        <dbReference type="PROSITE" id="PS51101"/>
    </source>
</evidence>
<evidence type="ECO:0000313" key="11">
    <source>
        <dbReference type="EMBL" id="TQW15825.1"/>
    </source>
</evidence>
<dbReference type="GO" id="GO:0008982">
    <property type="term" value="F:protein-N(PI)-phosphohistidine-sugar phosphotransferase activity"/>
    <property type="evidence" value="ECO:0007669"/>
    <property type="project" value="InterPro"/>
</dbReference>
<dbReference type="EMBL" id="BEXJ01000002">
    <property type="protein sequence ID" value="GBA96704.1"/>
    <property type="molecule type" value="Genomic_DNA"/>
</dbReference>
<evidence type="ECO:0000256" key="1">
    <source>
        <dbReference type="ARBA" id="ARBA00004496"/>
    </source>
</evidence>
<dbReference type="PROSITE" id="PS51101">
    <property type="entry name" value="PTS_EIIB_TYPE_4"/>
    <property type="match status" value="1"/>
</dbReference>
<keyword evidence="2" id="KW-0813">Transport</keyword>
<dbReference type="Proteomes" id="UP000250668">
    <property type="component" value="Unassembled WGS sequence"/>
</dbReference>
<accession>A0A133PGD0</accession>
<dbReference type="RefSeq" id="WP_003647968.1">
    <property type="nucleotide sequence ID" value="NZ_BEXJ01000002.1"/>
</dbReference>
<dbReference type="GO" id="GO:0005737">
    <property type="term" value="C:cytoplasm"/>
    <property type="evidence" value="ECO:0007669"/>
    <property type="project" value="UniProtKB-SubCell"/>
</dbReference>
<evidence type="ECO:0000313" key="13">
    <source>
        <dbReference type="Proteomes" id="UP000316012"/>
    </source>
</evidence>
<dbReference type="GeneID" id="29639791"/>
<keyword evidence="5 11" id="KW-0808">Transferase</keyword>
<evidence type="ECO:0000256" key="3">
    <source>
        <dbReference type="ARBA" id="ARBA00022490"/>
    </source>
</evidence>
<evidence type="ECO:0000256" key="7">
    <source>
        <dbReference type="ARBA" id="ARBA00022777"/>
    </source>
</evidence>
<dbReference type="Proteomes" id="UP000460112">
    <property type="component" value="Unassembled WGS sequence"/>
</dbReference>
<evidence type="ECO:0000313" key="12">
    <source>
        <dbReference type="Proteomes" id="UP000250668"/>
    </source>
</evidence>
<dbReference type="InterPro" id="IPR004720">
    <property type="entry name" value="PTS_IIB_sorbose-sp"/>
</dbReference>
<comment type="caution">
    <text evidence="10">The sequence shown here is derived from an EMBL/GenBank/DDBJ whole genome shotgun (WGS) entry which is preliminary data.</text>
</comment>
<evidence type="ECO:0000256" key="6">
    <source>
        <dbReference type="ARBA" id="ARBA00022683"/>
    </source>
</evidence>
<dbReference type="GO" id="GO:0009401">
    <property type="term" value="P:phosphoenolpyruvate-dependent sugar phosphotransferase system"/>
    <property type="evidence" value="ECO:0007669"/>
    <property type="project" value="UniProtKB-KW"/>
</dbReference>
<sequence>MNIVGARIDGRLVHGQVANLWTPKLQADRIIVVDEEAAKSDIQKSGLRMATPLTTRLSVLPAQVAADHLIHERYGNQRIFIVAKKPAAFLDLLNLGLKLDTLNVGTMSQTDTTKQVTKQINVEEKDVEDFKKIADKGVKITAQLTPSDDSHDFMKLMNEKIK</sequence>
<organism evidence="10 14">
    <name type="scientific">Lactobacillus gasseri</name>
    <dbReference type="NCBI Taxonomy" id="1596"/>
    <lineage>
        <taxon>Bacteria</taxon>
        <taxon>Bacillati</taxon>
        <taxon>Bacillota</taxon>
        <taxon>Bacilli</taxon>
        <taxon>Lactobacillales</taxon>
        <taxon>Lactobacillaceae</taxon>
        <taxon>Lactobacillus</taxon>
    </lineage>
</organism>
<evidence type="ECO:0000256" key="4">
    <source>
        <dbReference type="ARBA" id="ARBA00022597"/>
    </source>
</evidence>
<evidence type="ECO:0000256" key="5">
    <source>
        <dbReference type="ARBA" id="ARBA00022679"/>
    </source>
</evidence>
<dbReference type="OMA" id="DSHDFMK"/>
<dbReference type="EMBL" id="SRMD01000049">
    <property type="protein sequence ID" value="TQW15825.1"/>
    <property type="molecule type" value="Genomic_DNA"/>
</dbReference>
<evidence type="ECO:0000313" key="9">
    <source>
        <dbReference type="EMBL" id="GBA96704.1"/>
    </source>
</evidence>
<dbReference type="STRING" id="324831.LGAS_0117"/>
<reference evidence="10 14" key="3">
    <citation type="submission" date="2019-09" db="EMBL/GenBank/DDBJ databases">
        <title>Investigation of probiotic properties of different lactic acid bacteria.</title>
        <authorList>
            <person name="Jaomanjaka F."/>
            <person name="Blanc P."/>
        </authorList>
    </citation>
    <scope>NUCLEOTIDE SEQUENCE [LARGE SCALE GENOMIC DNA]</scope>
    <source>
        <strain evidence="10 14">BIO6369</strain>
    </source>
</reference>
<dbReference type="Gene3D" id="3.40.35.10">
    <property type="entry name" value="Phosphotransferase system, sorbose subfamily IIB component"/>
    <property type="match status" value="1"/>
</dbReference>
<protein>
    <submittedName>
        <fullName evidence="9">Mannose/fructose/sorbose-specific PTS system IIB component</fullName>
    </submittedName>
    <submittedName>
        <fullName evidence="10">PTS sugar transporter subunit IIB</fullName>
    </submittedName>
    <submittedName>
        <fullName evidence="11">PTS system fructose-specific EIIB component</fullName>
        <ecNumber evidence="11">2.7.1.202</ecNumber>
    </submittedName>
</protein>
<dbReference type="EC" id="2.7.1.202" evidence="11"/>
<evidence type="ECO:0000256" key="2">
    <source>
        <dbReference type="ARBA" id="ARBA00022448"/>
    </source>
</evidence>
<evidence type="ECO:0000313" key="14">
    <source>
        <dbReference type="Proteomes" id="UP000460112"/>
    </source>
</evidence>
<dbReference type="OrthoDB" id="9788818at2"/>